<proteinExistence type="predicted"/>
<organism evidence="3 4">
    <name type="scientific">Chlorobium ferrooxidans DSM 13031</name>
    <dbReference type="NCBI Taxonomy" id="377431"/>
    <lineage>
        <taxon>Bacteria</taxon>
        <taxon>Pseudomonadati</taxon>
        <taxon>Chlorobiota</taxon>
        <taxon>Chlorobiia</taxon>
        <taxon>Chlorobiales</taxon>
        <taxon>Chlorobiaceae</taxon>
        <taxon>Chlorobium/Pelodictyon group</taxon>
        <taxon>Chlorobium</taxon>
    </lineage>
</organism>
<dbReference type="InterPro" id="IPR036249">
    <property type="entry name" value="Thioredoxin-like_sf"/>
</dbReference>
<dbReference type="Pfam" id="PF13098">
    <property type="entry name" value="Thioredoxin_2"/>
    <property type="match status" value="1"/>
</dbReference>
<reference evidence="3 4" key="2">
    <citation type="submission" date="2006-07" db="EMBL/GenBank/DDBJ databases">
        <title>Sequencing of the draft genome and assembly of Chlorobium ferroxidans DSM 13031.</title>
        <authorList>
            <consortium name="US DOE Joint Genome Institute (JGI-PGF)"/>
            <person name="Copeland A."/>
            <person name="Lucas S."/>
            <person name="Lapidus A."/>
            <person name="Barry K."/>
            <person name="Glavina del Rio T."/>
            <person name="Dalin E."/>
            <person name="Tice H."/>
            <person name="Bruce D."/>
            <person name="Pitluck S."/>
            <person name="Richardson P."/>
        </authorList>
    </citation>
    <scope>NUCLEOTIDE SEQUENCE [LARGE SCALE GENOMIC DNA]</scope>
    <source>
        <strain evidence="3 4">DSM 13031</strain>
    </source>
</reference>
<dbReference type="InterPro" id="IPR013766">
    <property type="entry name" value="Thioredoxin_domain"/>
</dbReference>
<evidence type="ECO:0000256" key="1">
    <source>
        <dbReference type="SAM" id="SignalP"/>
    </source>
</evidence>
<accession>Q0YSY5</accession>
<gene>
    <name evidence="3" type="ORF">CferDRAFT_1406</name>
</gene>
<reference evidence="3 4" key="1">
    <citation type="submission" date="2006-07" db="EMBL/GenBank/DDBJ databases">
        <title>Annotation of the draft genome assembly of Chlorobium ferroxidans DSM 13031.</title>
        <authorList>
            <consortium name="US DOE Joint Genome Institute (JGI-ORNL)"/>
            <person name="Larimer F."/>
            <person name="Land M."/>
            <person name="Hauser L."/>
        </authorList>
    </citation>
    <scope>NUCLEOTIDE SEQUENCE [LARGE SCALE GENOMIC DNA]</scope>
    <source>
        <strain evidence="3 4">DSM 13031</strain>
    </source>
</reference>
<dbReference type="SUPFAM" id="SSF52833">
    <property type="entry name" value="Thioredoxin-like"/>
    <property type="match status" value="1"/>
</dbReference>
<comment type="caution">
    <text evidence="3">The sequence shown here is derived from an EMBL/GenBank/DDBJ whole genome shotgun (WGS) entry which is preliminary data.</text>
</comment>
<feature type="domain" description="Thioredoxin" evidence="2">
    <location>
        <begin position="24"/>
        <end position="150"/>
    </location>
</feature>
<dbReference type="Proteomes" id="UP000004162">
    <property type="component" value="Unassembled WGS sequence"/>
</dbReference>
<feature type="chain" id="PRO_5004179311" description="Thioredoxin domain-containing protein" evidence="1">
    <location>
        <begin position="35"/>
        <end position="156"/>
    </location>
</feature>
<protein>
    <recommendedName>
        <fullName evidence="2">Thioredoxin domain-containing protein</fullName>
    </recommendedName>
</protein>
<dbReference type="EMBL" id="AASE01000004">
    <property type="protein sequence ID" value="EAT59479.1"/>
    <property type="molecule type" value="Genomic_DNA"/>
</dbReference>
<keyword evidence="4" id="KW-1185">Reference proteome</keyword>
<feature type="signal peptide" evidence="1">
    <location>
        <begin position="1"/>
        <end position="34"/>
    </location>
</feature>
<dbReference type="OrthoDB" id="9790390at2"/>
<dbReference type="InterPro" id="IPR012336">
    <property type="entry name" value="Thioredoxin-like_fold"/>
</dbReference>
<dbReference type="AlphaFoldDB" id="Q0YSY5"/>
<evidence type="ECO:0000313" key="3">
    <source>
        <dbReference type="EMBL" id="EAT59479.1"/>
    </source>
</evidence>
<dbReference type="Gene3D" id="3.40.30.10">
    <property type="entry name" value="Glutaredoxin"/>
    <property type="match status" value="1"/>
</dbReference>
<name>Q0YSY5_9CHLB</name>
<sequence length="156" mass="17712">MYVDRNKGYTRKAFTMYALLGGFCLFLFSAPAFAENRSTAATESRTKPREYAISSSSPAQVTFIELGSIKCIPCRKMQPVMEAVQARYGAQLKIIFYDVWKTENHPYAKQYAIRIIPTQVFLDSSGKEFFRHSGFFPEASINQLLEKQGLKPLTSN</sequence>
<evidence type="ECO:0000313" key="4">
    <source>
        <dbReference type="Proteomes" id="UP000004162"/>
    </source>
</evidence>
<keyword evidence="1" id="KW-0732">Signal</keyword>
<dbReference type="CDD" id="cd02947">
    <property type="entry name" value="TRX_family"/>
    <property type="match status" value="1"/>
</dbReference>
<dbReference type="PROSITE" id="PS51352">
    <property type="entry name" value="THIOREDOXIN_2"/>
    <property type="match status" value="1"/>
</dbReference>
<evidence type="ECO:0000259" key="2">
    <source>
        <dbReference type="PROSITE" id="PS51352"/>
    </source>
</evidence>